<dbReference type="Gene3D" id="1.20.1070.10">
    <property type="entry name" value="Rhodopsin 7-helix transmembrane proteins"/>
    <property type="match status" value="1"/>
</dbReference>
<comment type="subcellular location">
    <subcellularLocation>
        <location evidence="1">Membrane</location>
        <topology evidence="1">Multi-pass membrane protein</topology>
    </subcellularLocation>
</comment>
<dbReference type="GO" id="GO:0004930">
    <property type="term" value="F:G protein-coupled receptor activity"/>
    <property type="evidence" value="ECO:0007669"/>
    <property type="project" value="InterPro"/>
</dbReference>
<feature type="transmembrane region" description="Helical" evidence="5">
    <location>
        <begin position="186"/>
        <end position="213"/>
    </location>
</feature>
<dbReference type="PANTHER" id="PTHR45902">
    <property type="entry name" value="LATROPHILIN RECEPTOR-LIKE PROTEIN A"/>
    <property type="match status" value="1"/>
</dbReference>
<keyword evidence="8" id="KW-0675">Receptor</keyword>
<dbReference type="OrthoDB" id="10051649at2759"/>
<keyword evidence="3 5" id="KW-1133">Transmembrane helix</keyword>
<accession>A0A9W2ZJJ1</accession>
<feature type="transmembrane region" description="Helical" evidence="5">
    <location>
        <begin position="225"/>
        <end position="241"/>
    </location>
</feature>
<keyword evidence="7" id="KW-1185">Reference proteome</keyword>
<evidence type="ECO:0000259" key="6">
    <source>
        <dbReference type="PROSITE" id="PS50261"/>
    </source>
</evidence>
<gene>
    <name evidence="8" type="primary">LOC106071048</name>
</gene>
<dbReference type="InterPro" id="IPR017981">
    <property type="entry name" value="GPCR_2-like_7TM"/>
</dbReference>
<dbReference type="GO" id="GO:0016020">
    <property type="term" value="C:membrane"/>
    <property type="evidence" value="ECO:0007669"/>
    <property type="project" value="UniProtKB-SubCell"/>
</dbReference>
<feature type="transmembrane region" description="Helical" evidence="5">
    <location>
        <begin position="339"/>
        <end position="365"/>
    </location>
</feature>
<dbReference type="Proteomes" id="UP001165740">
    <property type="component" value="Chromosome 2"/>
</dbReference>
<evidence type="ECO:0000256" key="5">
    <source>
        <dbReference type="SAM" id="Phobius"/>
    </source>
</evidence>
<dbReference type="Pfam" id="PF00002">
    <property type="entry name" value="7tm_2"/>
    <property type="match status" value="1"/>
</dbReference>
<evidence type="ECO:0000313" key="8">
    <source>
        <dbReference type="RefSeq" id="XP_055875082.1"/>
    </source>
</evidence>
<feature type="transmembrane region" description="Helical" evidence="5">
    <location>
        <begin position="385"/>
        <end position="406"/>
    </location>
</feature>
<dbReference type="PROSITE" id="PS50261">
    <property type="entry name" value="G_PROTEIN_RECEP_F2_4"/>
    <property type="match status" value="1"/>
</dbReference>
<evidence type="ECO:0000256" key="2">
    <source>
        <dbReference type="ARBA" id="ARBA00022692"/>
    </source>
</evidence>
<dbReference type="RefSeq" id="XP_055875082.1">
    <property type="nucleotide sequence ID" value="XM_056019107.1"/>
</dbReference>
<dbReference type="GeneID" id="106071048"/>
<feature type="transmembrane region" description="Helical" evidence="5">
    <location>
        <begin position="296"/>
        <end position="319"/>
    </location>
</feature>
<sequence length="449" mass="51343">MHAILDIYFIDFKIVAIESLTRNEFEKQVLGIFSTNEFVLEDTKNKTQVMKFEMFQVTGMLATDQLSQSNYSVYSHQIYDSKRRVRFVDIMKYINVTLVLLCRYVHLDSKSYQVKVNYQVLPPDISIKIDLNRSTLYVVDQRDLTMVEVDEDGGLNVCVELLDKLIGQQQQSFLSLMAKWLKGTNLVEYIVSLVCFVASIICLLTSLFTYWIFPVLKTEAAINNMFLSGSLLLAQVSLLVSSQSIRASTLCTALGVLTHFLWLWNFTWSFICSYHMYKVFASNVPSSTTVQPRKLWMTITCSILFPTLIIVTTVVFNLLKSDGQDIGYGRSVCFFNSVFIFGVTVIGPLSVITVIDIIFFTISFYKIWKVRLLDTSITNHDENFVFAYAQLSTLSVAFWTVTYLAVTFDNGVLRLLSSLLNGLQGVLMFKSFTCNKSVFIHFKKKLMKI</sequence>
<dbReference type="InterPro" id="IPR053231">
    <property type="entry name" value="GPCR_LN-TM7"/>
</dbReference>
<organism evidence="7 8">
    <name type="scientific">Biomphalaria glabrata</name>
    <name type="common">Bloodfluke planorb</name>
    <name type="synonym">Freshwater snail</name>
    <dbReference type="NCBI Taxonomy" id="6526"/>
    <lineage>
        <taxon>Eukaryota</taxon>
        <taxon>Metazoa</taxon>
        <taxon>Spiralia</taxon>
        <taxon>Lophotrochozoa</taxon>
        <taxon>Mollusca</taxon>
        <taxon>Gastropoda</taxon>
        <taxon>Heterobranchia</taxon>
        <taxon>Euthyneura</taxon>
        <taxon>Panpulmonata</taxon>
        <taxon>Hygrophila</taxon>
        <taxon>Lymnaeoidea</taxon>
        <taxon>Planorbidae</taxon>
        <taxon>Biomphalaria</taxon>
    </lineage>
</organism>
<evidence type="ECO:0000256" key="4">
    <source>
        <dbReference type="ARBA" id="ARBA00023136"/>
    </source>
</evidence>
<protein>
    <submittedName>
        <fullName evidence="8">Adhesion G protein-coupled receptor E4P</fullName>
    </submittedName>
</protein>
<dbReference type="GO" id="GO:0007166">
    <property type="term" value="P:cell surface receptor signaling pathway"/>
    <property type="evidence" value="ECO:0007669"/>
    <property type="project" value="InterPro"/>
</dbReference>
<reference evidence="8" key="1">
    <citation type="submission" date="2025-08" db="UniProtKB">
        <authorList>
            <consortium name="RefSeq"/>
        </authorList>
    </citation>
    <scope>IDENTIFICATION</scope>
</reference>
<evidence type="ECO:0000313" key="7">
    <source>
        <dbReference type="Proteomes" id="UP001165740"/>
    </source>
</evidence>
<feature type="domain" description="G-protein coupled receptors family 2 profile 2" evidence="6">
    <location>
        <begin position="188"/>
        <end position="436"/>
    </location>
</feature>
<keyword evidence="4 5" id="KW-0472">Membrane</keyword>
<evidence type="ECO:0000256" key="3">
    <source>
        <dbReference type="ARBA" id="ARBA00022989"/>
    </source>
</evidence>
<proteinExistence type="predicted"/>
<feature type="transmembrane region" description="Helical" evidence="5">
    <location>
        <begin position="253"/>
        <end position="276"/>
    </location>
</feature>
<dbReference type="InterPro" id="IPR000832">
    <property type="entry name" value="GPCR_2_secretin-like"/>
</dbReference>
<name>A0A9W2ZJJ1_BIOGL</name>
<dbReference type="AlphaFoldDB" id="A0A9W2ZJJ1"/>
<dbReference type="PANTHER" id="PTHR45902:SF1">
    <property type="entry name" value="LATROPHILIN RECEPTOR-LIKE PROTEIN A"/>
    <property type="match status" value="1"/>
</dbReference>
<evidence type="ECO:0000256" key="1">
    <source>
        <dbReference type="ARBA" id="ARBA00004141"/>
    </source>
</evidence>
<keyword evidence="2 5" id="KW-0812">Transmembrane</keyword>